<evidence type="ECO:0000256" key="1">
    <source>
        <dbReference type="SAM" id="MobiDB-lite"/>
    </source>
</evidence>
<evidence type="ECO:0000313" key="6">
    <source>
        <dbReference type="Proteomes" id="UP000811899"/>
    </source>
</evidence>
<evidence type="ECO:0000256" key="2">
    <source>
        <dbReference type="SAM" id="Phobius"/>
    </source>
</evidence>
<dbReference type="Proteomes" id="UP000811899">
    <property type="component" value="Unassembled WGS sequence"/>
</dbReference>
<feature type="compositionally biased region" description="Acidic residues" evidence="1">
    <location>
        <begin position="486"/>
        <end position="497"/>
    </location>
</feature>
<keyword evidence="3" id="KW-0732">Signal</keyword>
<dbReference type="EMBL" id="JAHCVJ010000001">
    <property type="protein sequence ID" value="MBT0663220.1"/>
    <property type="molecule type" value="Genomic_DNA"/>
</dbReference>
<keyword evidence="6" id="KW-1185">Reference proteome</keyword>
<feature type="compositionally biased region" description="Acidic residues" evidence="1">
    <location>
        <begin position="505"/>
        <end position="517"/>
    </location>
</feature>
<proteinExistence type="predicted"/>
<dbReference type="PROSITE" id="PS50112">
    <property type="entry name" value="PAS"/>
    <property type="match status" value="1"/>
</dbReference>
<comment type="caution">
    <text evidence="5">The sequence shown here is derived from an EMBL/GenBank/DDBJ whole genome shotgun (WGS) entry which is preliminary data.</text>
</comment>
<dbReference type="Pfam" id="PF05228">
    <property type="entry name" value="CHASE4"/>
    <property type="match status" value="1"/>
</dbReference>
<feature type="domain" description="PAS" evidence="4">
    <location>
        <begin position="357"/>
        <end position="394"/>
    </location>
</feature>
<evidence type="ECO:0000256" key="3">
    <source>
        <dbReference type="SAM" id="SignalP"/>
    </source>
</evidence>
<accession>A0AAW4L3M8</accession>
<dbReference type="RefSeq" id="WP_214169980.1">
    <property type="nucleotide sequence ID" value="NZ_JAHCVJ010000001.1"/>
</dbReference>
<reference evidence="5 6" key="1">
    <citation type="submission" date="2021-05" db="EMBL/GenBank/DDBJ databases">
        <title>The draft genome of Geobacter pelophilus DSM 12255.</title>
        <authorList>
            <person name="Xu Z."/>
            <person name="Masuda Y."/>
            <person name="Itoh H."/>
            <person name="Senoo K."/>
        </authorList>
    </citation>
    <scope>NUCLEOTIDE SEQUENCE [LARGE SCALE GENOMIC DNA]</scope>
    <source>
        <strain evidence="5 6">DSM 12255</strain>
    </source>
</reference>
<gene>
    <name evidence="5" type="ORF">KI809_02810</name>
</gene>
<evidence type="ECO:0000259" key="4">
    <source>
        <dbReference type="PROSITE" id="PS50112"/>
    </source>
</evidence>
<keyword evidence="2" id="KW-0472">Membrane</keyword>
<organism evidence="5 6">
    <name type="scientific">Geoanaerobacter pelophilus</name>
    <dbReference type="NCBI Taxonomy" id="60036"/>
    <lineage>
        <taxon>Bacteria</taxon>
        <taxon>Pseudomonadati</taxon>
        <taxon>Thermodesulfobacteriota</taxon>
        <taxon>Desulfuromonadia</taxon>
        <taxon>Geobacterales</taxon>
        <taxon>Geobacteraceae</taxon>
        <taxon>Geoanaerobacter</taxon>
    </lineage>
</organism>
<feature type="chain" id="PRO_5043991715" evidence="3">
    <location>
        <begin position="20"/>
        <end position="524"/>
    </location>
</feature>
<dbReference type="Gene3D" id="3.30.450.20">
    <property type="entry name" value="PAS domain"/>
    <property type="match status" value="1"/>
</dbReference>
<dbReference type="Pfam" id="PF13188">
    <property type="entry name" value="PAS_8"/>
    <property type="match status" value="1"/>
</dbReference>
<evidence type="ECO:0000313" key="5">
    <source>
        <dbReference type="EMBL" id="MBT0663220.1"/>
    </source>
</evidence>
<sequence>MTLRLKAFLLIVLVLSALAAVLYKGADTVLSSSFSRLEQKEAQESLLRVKNIIQGDLVVLGSQVGDWASWDDAYDFVANGNQQFINKNILTASFVEIKTNLILFVNNSGSIVYEGWFDRKTNQISGGKVSMHRHLGPESRLLNLSYPSSSVTGIINLPEGPFMVAARPIVTTKRDAPIRGTLIMGRFIDNLEIDRLAKDARLLFNVYRVGDPYLTPELAAVQSDLAVKGAPLVKITGEHDLAVYDYLNDLYGKPSFIVKVIVPRQVMAEGEKAVGSYKLVIGVAVAVSVLLLGLLMSLFCFSRVLTLEKKSVLAWNRGELGDDLHLSSDDECGRIAATINEMLKSLRLFHQEAGNQDKELYRRFFEDAPGGFYVIDADGMLVKCNAAFARALGFDTVDAAISAKNIQLFPDDADRRSSLFASLSPGKQLVGKEVDFSCRFDKRLPTVQNLAGIFTPDGRLLQIEGSLLSSSDPVDPPREEVAEVAAAEDPDSLDLNDSENAVLVEPEEISESEETAESPDNLKP</sequence>
<feature type="signal peptide" evidence="3">
    <location>
        <begin position="1"/>
        <end position="19"/>
    </location>
</feature>
<dbReference type="InterPro" id="IPR035965">
    <property type="entry name" value="PAS-like_dom_sf"/>
</dbReference>
<dbReference type="AlphaFoldDB" id="A0AAW4L3M8"/>
<protein>
    <submittedName>
        <fullName evidence="5">PAS domain-containing protein</fullName>
    </submittedName>
</protein>
<feature type="transmembrane region" description="Helical" evidence="2">
    <location>
        <begin position="279"/>
        <end position="301"/>
    </location>
</feature>
<dbReference type="InterPro" id="IPR000014">
    <property type="entry name" value="PAS"/>
</dbReference>
<dbReference type="InterPro" id="IPR007892">
    <property type="entry name" value="CHASE4"/>
</dbReference>
<keyword evidence="2" id="KW-1133">Transmembrane helix</keyword>
<keyword evidence="2" id="KW-0812">Transmembrane</keyword>
<name>A0AAW4L3M8_9BACT</name>
<feature type="region of interest" description="Disordered" evidence="1">
    <location>
        <begin position="468"/>
        <end position="524"/>
    </location>
</feature>
<dbReference type="SUPFAM" id="SSF55785">
    <property type="entry name" value="PYP-like sensor domain (PAS domain)"/>
    <property type="match status" value="1"/>
</dbReference>